<dbReference type="InterPro" id="IPR036388">
    <property type="entry name" value="WH-like_DNA-bd_sf"/>
</dbReference>
<comment type="similarity">
    <text evidence="8">Belongs to the FeoC family.</text>
</comment>
<dbReference type="InterPro" id="IPR015102">
    <property type="entry name" value="Tscrpt_reg_HTH_FeoC"/>
</dbReference>
<protein>
    <recommendedName>
        <fullName evidence="8">Probable [Fe-S]-dependent transcriptional repressor</fullName>
    </recommendedName>
</protein>
<evidence type="ECO:0000256" key="2">
    <source>
        <dbReference type="ARBA" id="ARBA00022723"/>
    </source>
</evidence>
<keyword evidence="5 8" id="KW-0805">Transcription regulation</keyword>
<evidence type="ECO:0000256" key="7">
    <source>
        <dbReference type="ARBA" id="ARBA00023163"/>
    </source>
</evidence>
<evidence type="ECO:0000256" key="1">
    <source>
        <dbReference type="ARBA" id="ARBA00022491"/>
    </source>
</evidence>
<reference evidence="10 11" key="1">
    <citation type="submission" date="2020-06" db="EMBL/GenBank/DDBJ databases">
        <title>The genome sequence of Candidatus Regiella insecticola strain Tut.</title>
        <authorList>
            <person name="Nikoh N."/>
            <person name="Tsuchida T."/>
            <person name="Koga R."/>
            <person name="Oshima K."/>
            <person name="Hattori M."/>
            <person name="Fukatsu T."/>
        </authorList>
    </citation>
    <scope>NUCLEOTIDE SEQUENCE [LARGE SCALE GENOMIC DNA]</scope>
    <source>
        <strain evidence="10 11">Tut</strain>
    </source>
</reference>
<evidence type="ECO:0000313" key="11">
    <source>
        <dbReference type="Proteomes" id="UP000504714"/>
    </source>
</evidence>
<dbReference type="GO" id="GO:0005506">
    <property type="term" value="F:iron ion binding"/>
    <property type="evidence" value="ECO:0007669"/>
    <property type="project" value="UniProtKB-UniRule"/>
</dbReference>
<proteinExistence type="inferred from homology"/>
<feature type="binding site" evidence="8">
    <location>
        <position position="55"/>
    </location>
    <ligand>
        <name>iron-sulfur cluster</name>
        <dbReference type="ChEBI" id="CHEBI:30408"/>
    </ligand>
</feature>
<keyword evidence="6 8" id="KW-0238">DNA-binding</keyword>
<sequence length="83" mass="9286">MASLLQVRDAIALNGMAEARQLSLQLTIPLRLVEAMLEQLMIMGKIERIKQNNPCLTGSCKSCPESSKCDRVIYRLRAYSKSS</sequence>
<evidence type="ECO:0000256" key="5">
    <source>
        <dbReference type="ARBA" id="ARBA00023015"/>
    </source>
</evidence>
<name>A0A6L2ZJU9_9ENTR</name>
<dbReference type="SUPFAM" id="SSF46785">
    <property type="entry name" value="Winged helix' DNA-binding domain"/>
    <property type="match status" value="1"/>
</dbReference>
<accession>A0A6L2ZJU9</accession>
<evidence type="ECO:0000256" key="3">
    <source>
        <dbReference type="ARBA" id="ARBA00023004"/>
    </source>
</evidence>
<dbReference type="Gene3D" id="1.10.10.10">
    <property type="entry name" value="Winged helix-like DNA-binding domain superfamily/Winged helix DNA-binding domain"/>
    <property type="match status" value="1"/>
</dbReference>
<keyword evidence="4 8" id="KW-0411">Iron-sulfur</keyword>
<dbReference type="EMBL" id="BLXO01000001">
    <property type="protein sequence ID" value="GFN45066.1"/>
    <property type="molecule type" value="Genomic_DNA"/>
</dbReference>
<evidence type="ECO:0000256" key="8">
    <source>
        <dbReference type="HAMAP-Rule" id="MF_01586"/>
    </source>
</evidence>
<keyword evidence="2 8" id="KW-0479">Metal-binding</keyword>
<dbReference type="Pfam" id="PF09012">
    <property type="entry name" value="FeoC"/>
    <property type="match status" value="1"/>
</dbReference>
<feature type="binding site" evidence="8">
    <location>
        <position position="60"/>
    </location>
    <ligand>
        <name>iron-sulfur cluster</name>
        <dbReference type="ChEBI" id="CHEBI:30408"/>
    </ligand>
</feature>
<feature type="domain" description="Transcriptional regulator HTH-type FeoC" evidence="9">
    <location>
        <begin position="3"/>
        <end position="75"/>
    </location>
</feature>
<gene>
    <name evidence="8 10" type="primary">feoC</name>
    <name evidence="10" type="ORF">RINTU1_00480</name>
</gene>
<evidence type="ECO:0000259" key="9">
    <source>
        <dbReference type="Pfam" id="PF09012"/>
    </source>
</evidence>
<keyword evidence="3 8" id="KW-0408">Iron</keyword>
<dbReference type="GO" id="GO:0051536">
    <property type="term" value="F:iron-sulfur cluster binding"/>
    <property type="evidence" value="ECO:0007669"/>
    <property type="project" value="UniProtKB-KW"/>
</dbReference>
<feature type="binding site" evidence="8">
    <location>
        <position position="63"/>
    </location>
    <ligand>
        <name>iron-sulfur cluster</name>
        <dbReference type="ChEBI" id="CHEBI:30408"/>
    </ligand>
</feature>
<evidence type="ECO:0000256" key="6">
    <source>
        <dbReference type="ARBA" id="ARBA00023125"/>
    </source>
</evidence>
<feature type="binding site" evidence="8">
    <location>
        <position position="69"/>
    </location>
    <ligand>
        <name>iron-sulfur cluster</name>
        <dbReference type="ChEBI" id="CHEBI:30408"/>
    </ligand>
</feature>
<keyword evidence="1 8" id="KW-0678">Repressor</keyword>
<comment type="caution">
    <text evidence="10">The sequence shown here is derived from an EMBL/GenBank/DDBJ whole genome shotgun (WGS) entry which is preliminary data.</text>
</comment>
<dbReference type="AlphaFoldDB" id="A0A6L2ZJU9"/>
<keyword evidence="7 8" id="KW-0804">Transcription</keyword>
<dbReference type="InterPro" id="IPR036390">
    <property type="entry name" value="WH_DNA-bd_sf"/>
</dbReference>
<dbReference type="HAMAP" id="MF_01586">
    <property type="entry name" value="FeoC"/>
    <property type="match status" value="1"/>
</dbReference>
<dbReference type="RefSeq" id="WP_176487491.1">
    <property type="nucleotide sequence ID" value="NZ_BLXO01000001.1"/>
</dbReference>
<evidence type="ECO:0000313" key="10">
    <source>
        <dbReference type="EMBL" id="GFN45066.1"/>
    </source>
</evidence>
<dbReference type="GO" id="GO:0003677">
    <property type="term" value="F:DNA binding"/>
    <property type="evidence" value="ECO:0007669"/>
    <property type="project" value="UniProtKB-KW"/>
</dbReference>
<dbReference type="Proteomes" id="UP000504714">
    <property type="component" value="Unassembled WGS sequence"/>
</dbReference>
<organism evidence="10 11">
    <name type="scientific">Candidatus Regiella insecticola</name>
    <dbReference type="NCBI Taxonomy" id="138073"/>
    <lineage>
        <taxon>Bacteria</taxon>
        <taxon>Pseudomonadati</taxon>
        <taxon>Pseudomonadota</taxon>
        <taxon>Gammaproteobacteria</taxon>
        <taxon>Enterobacterales</taxon>
        <taxon>Enterobacteriaceae</taxon>
        <taxon>aphid secondary symbionts</taxon>
        <taxon>Candidatus Regiella</taxon>
    </lineage>
</organism>
<evidence type="ECO:0000256" key="4">
    <source>
        <dbReference type="ARBA" id="ARBA00023014"/>
    </source>
</evidence>
<dbReference type="InterPro" id="IPR023732">
    <property type="entry name" value="FeoC"/>
</dbReference>
<comment type="function">
    <text evidence="8">May function as a transcriptional regulator that controls feoABC expression.</text>
</comment>